<evidence type="ECO:0000313" key="1">
    <source>
        <dbReference type="EMBL" id="KAI3746896.1"/>
    </source>
</evidence>
<sequence>MPGQGDRKRNGSEERNWDENVFENGKIGGDSSDCKDERGDLDETASGLTSDEGGNRKIPSPGTEREIQQTQEEGGETKENFEGTGGSSNGHQNTVDIKDLDEAWSNGNSSITGINEMVEAREENLGEGNVTEIDMVKDCGPKMASGLMNNFGPNDMVGNPSSKSQQEMGSGKFPTIDNVE</sequence>
<reference evidence="1 2" key="2">
    <citation type="journal article" date="2022" name="Mol. Ecol. Resour.">
        <title>The genomes of chicory, endive, great burdock and yacon provide insights into Asteraceae paleo-polyploidization history and plant inulin production.</title>
        <authorList>
            <person name="Fan W."/>
            <person name="Wang S."/>
            <person name="Wang H."/>
            <person name="Wang A."/>
            <person name="Jiang F."/>
            <person name="Liu H."/>
            <person name="Zhao H."/>
            <person name="Xu D."/>
            <person name="Zhang Y."/>
        </authorList>
    </citation>
    <scope>NUCLEOTIDE SEQUENCE [LARGE SCALE GENOMIC DNA]</scope>
    <source>
        <strain evidence="2">cv. Niubang</strain>
    </source>
</reference>
<protein>
    <submittedName>
        <fullName evidence="1">Uncharacterized protein</fullName>
    </submittedName>
</protein>
<dbReference type="EMBL" id="CM042049">
    <property type="protein sequence ID" value="KAI3746896.1"/>
    <property type="molecule type" value="Genomic_DNA"/>
</dbReference>
<organism evidence="1 2">
    <name type="scientific">Arctium lappa</name>
    <name type="common">Greater burdock</name>
    <name type="synonym">Lappa major</name>
    <dbReference type="NCBI Taxonomy" id="4217"/>
    <lineage>
        <taxon>Eukaryota</taxon>
        <taxon>Viridiplantae</taxon>
        <taxon>Streptophyta</taxon>
        <taxon>Embryophyta</taxon>
        <taxon>Tracheophyta</taxon>
        <taxon>Spermatophyta</taxon>
        <taxon>Magnoliopsida</taxon>
        <taxon>eudicotyledons</taxon>
        <taxon>Gunneridae</taxon>
        <taxon>Pentapetalae</taxon>
        <taxon>asterids</taxon>
        <taxon>campanulids</taxon>
        <taxon>Asterales</taxon>
        <taxon>Asteraceae</taxon>
        <taxon>Carduoideae</taxon>
        <taxon>Cardueae</taxon>
        <taxon>Arctiinae</taxon>
        <taxon>Arctium</taxon>
    </lineage>
</organism>
<keyword evidence="2" id="KW-1185">Reference proteome</keyword>
<proteinExistence type="predicted"/>
<evidence type="ECO:0000313" key="2">
    <source>
        <dbReference type="Proteomes" id="UP001055879"/>
    </source>
</evidence>
<dbReference type="Proteomes" id="UP001055879">
    <property type="component" value="Linkage Group LG03"/>
</dbReference>
<name>A0ACB9DK79_ARCLA</name>
<accession>A0ACB9DK79</accession>
<comment type="caution">
    <text evidence="1">The sequence shown here is derived from an EMBL/GenBank/DDBJ whole genome shotgun (WGS) entry which is preliminary data.</text>
</comment>
<gene>
    <name evidence="1" type="ORF">L6452_09338</name>
</gene>
<reference evidence="2" key="1">
    <citation type="journal article" date="2022" name="Mol. Ecol. Resour.">
        <title>The genomes of chicory, endive, great burdock and yacon provide insights into Asteraceae palaeo-polyploidization history and plant inulin production.</title>
        <authorList>
            <person name="Fan W."/>
            <person name="Wang S."/>
            <person name="Wang H."/>
            <person name="Wang A."/>
            <person name="Jiang F."/>
            <person name="Liu H."/>
            <person name="Zhao H."/>
            <person name="Xu D."/>
            <person name="Zhang Y."/>
        </authorList>
    </citation>
    <scope>NUCLEOTIDE SEQUENCE [LARGE SCALE GENOMIC DNA]</scope>
    <source>
        <strain evidence="2">cv. Niubang</strain>
    </source>
</reference>